<gene>
    <name evidence="4" type="ORF">OG517_24565</name>
</gene>
<dbReference type="Pfam" id="PF01757">
    <property type="entry name" value="Acyl_transf_3"/>
    <property type="match status" value="1"/>
</dbReference>
<dbReference type="Proteomes" id="UP001432039">
    <property type="component" value="Chromosome"/>
</dbReference>
<evidence type="ECO:0000313" key="5">
    <source>
        <dbReference type="Proteomes" id="UP001432039"/>
    </source>
</evidence>
<feature type="transmembrane region" description="Helical" evidence="2">
    <location>
        <begin position="113"/>
        <end position="135"/>
    </location>
</feature>
<feature type="transmembrane region" description="Helical" evidence="2">
    <location>
        <begin position="342"/>
        <end position="362"/>
    </location>
</feature>
<feature type="transmembrane region" description="Helical" evidence="2">
    <location>
        <begin position="39"/>
        <end position="57"/>
    </location>
</feature>
<feature type="transmembrane region" description="Helical" evidence="2">
    <location>
        <begin position="276"/>
        <end position="300"/>
    </location>
</feature>
<dbReference type="InterPro" id="IPR050879">
    <property type="entry name" value="Acyltransferase_3"/>
</dbReference>
<feature type="transmembrane region" description="Helical" evidence="2">
    <location>
        <begin position="177"/>
        <end position="204"/>
    </location>
</feature>
<evidence type="ECO:0000256" key="1">
    <source>
        <dbReference type="SAM" id="MobiDB-lite"/>
    </source>
</evidence>
<keyword evidence="4" id="KW-0012">Acyltransferase</keyword>
<keyword evidence="2" id="KW-1133">Transmembrane helix</keyword>
<feature type="region of interest" description="Disordered" evidence="1">
    <location>
        <begin position="1"/>
        <end position="30"/>
    </location>
</feature>
<protein>
    <submittedName>
        <fullName evidence="4">Acyltransferase</fullName>
    </submittedName>
</protein>
<dbReference type="PANTHER" id="PTHR23028">
    <property type="entry name" value="ACETYLTRANSFERASE"/>
    <property type="match status" value="1"/>
</dbReference>
<dbReference type="RefSeq" id="WP_328963126.1">
    <property type="nucleotide sequence ID" value="NZ_CP108090.1"/>
</dbReference>
<evidence type="ECO:0000256" key="2">
    <source>
        <dbReference type="SAM" id="Phobius"/>
    </source>
</evidence>
<feature type="transmembrane region" description="Helical" evidence="2">
    <location>
        <begin position="307"/>
        <end position="330"/>
    </location>
</feature>
<name>A0ABZ1TEZ2_STRVG</name>
<reference evidence="4" key="1">
    <citation type="submission" date="2022-10" db="EMBL/GenBank/DDBJ databases">
        <title>The complete genomes of actinobacterial strains from the NBC collection.</title>
        <authorList>
            <person name="Joergensen T.S."/>
            <person name="Alvarez Arevalo M."/>
            <person name="Sterndorff E.B."/>
            <person name="Faurdal D."/>
            <person name="Vuksanovic O."/>
            <person name="Mourched A.-S."/>
            <person name="Charusanti P."/>
            <person name="Shaw S."/>
            <person name="Blin K."/>
            <person name="Weber T."/>
        </authorList>
    </citation>
    <scope>NUCLEOTIDE SEQUENCE</scope>
    <source>
        <strain evidence="4">NBC_00248</strain>
    </source>
</reference>
<feature type="transmembrane region" description="Helical" evidence="2">
    <location>
        <begin position="77"/>
        <end position="101"/>
    </location>
</feature>
<accession>A0ABZ1TEZ2</accession>
<feature type="domain" description="Acyltransferase 3" evidence="3">
    <location>
        <begin position="36"/>
        <end position="358"/>
    </location>
</feature>
<keyword evidence="2" id="KW-0472">Membrane</keyword>
<organism evidence="4 5">
    <name type="scientific">Streptomyces virginiae</name>
    <name type="common">Streptomyces cinnamonensis</name>
    <dbReference type="NCBI Taxonomy" id="1961"/>
    <lineage>
        <taxon>Bacteria</taxon>
        <taxon>Bacillati</taxon>
        <taxon>Actinomycetota</taxon>
        <taxon>Actinomycetes</taxon>
        <taxon>Kitasatosporales</taxon>
        <taxon>Streptomycetaceae</taxon>
        <taxon>Streptomyces</taxon>
    </lineage>
</organism>
<dbReference type="InterPro" id="IPR002656">
    <property type="entry name" value="Acyl_transf_3_dom"/>
</dbReference>
<sequence>MSTVVPLAPGISSPTVPHPSPTPVAGGTGRRPRLRALDGLRLVAALMVVAFHWTGVNRMPEVWDGAPRQLMPELHRFTAYGFLGVELFFLISGFVICMSCWGKTPRQYFNSRVVRLLPAYWVAIILTTLVVNYAATARNRPHLSKTDVLSNFTMLQLPLGVTEVDPVYWTLWVELRFYLLFAVVVALGVTYRRVLAFCGIWMILSVVADKADSALLKMFVMPEYAPYFIAGIAMFLIYRFGTNWLLLGVVGFSWLVAQHQLLGTKGSYEYGVMHSLSWNVMAGFSLLAFGVVLAVAMGAFDRIQWKWLTVAGALTYPVYLLHQEIGFALIRWARNHGMGVGATLLAVLACVLLLSWIVHRYAERPLSALMKRMLDAPGIFPLRADPPVRDRAADRERNSNDMAGSSR</sequence>
<keyword evidence="5" id="KW-1185">Reference proteome</keyword>
<dbReference type="EMBL" id="CP108090">
    <property type="protein sequence ID" value="WUQ14342.1"/>
    <property type="molecule type" value="Genomic_DNA"/>
</dbReference>
<evidence type="ECO:0000259" key="3">
    <source>
        <dbReference type="Pfam" id="PF01757"/>
    </source>
</evidence>
<dbReference type="PANTHER" id="PTHR23028:SF53">
    <property type="entry name" value="ACYL_TRANSF_3 DOMAIN-CONTAINING PROTEIN"/>
    <property type="match status" value="1"/>
</dbReference>
<dbReference type="GO" id="GO:0016746">
    <property type="term" value="F:acyltransferase activity"/>
    <property type="evidence" value="ECO:0007669"/>
    <property type="project" value="UniProtKB-KW"/>
</dbReference>
<keyword evidence="4" id="KW-0808">Transferase</keyword>
<evidence type="ECO:0000313" key="4">
    <source>
        <dbReference type="EMBL" id="WUQ14342.1"/>
    </source>
</evidence>
<feature type="transmembrane region" description="Helical" evidence="2">
    <location>
        <begin position="225"/>
        <end position="256"/>
    </location>
</feature>
<keyword evidence="2" id="KW-0812">Transmembrane</keyword>
<proteinExistence type="predicted"/>